<gene>
    <name evidence="15" type="ORF">DNG_04001</name>
</gene>
<evidence type="ECO:0000256" key="2">
    <source>
        <dbReference type="ARBA" id="ARBA00004286"/>
    </source>
</evidence>
<evidence type="ECO:0000259" key="14">
    <source>
        <dbReference type="Pfam" id="PF02463"/>
    </source>
</evidence>
<evidence type="ECO:0000256" key="10">
    <source>
        <dbReference type="ARBA" id="ARBA00023204"/>
    </source>
</evidence>
<keyword evidence="9" id="KW-0233">DNA recombination</keyword>
<dbReference type="PANTHER" id="PTHR19306">
    <property type="entry name" value="STRUCTURAL MAINTENANCE OF CHROMOSOMES 5,6 SMC5, SMC6"/>
    <property type="match status" value="1"/>
</dbReference>
<keyword evidence="16" id="KW-1185">Reference proteome</keyword>
<feature type="region of interest" description="Disordered" evidence="13">
    <location>
        <begin position="976"/>
        <end position="1002"/>
    </location>
</feature>
<dbReference type="GO" id="GO:0035861">
    <property type="term" value="C:site of double-strand break"/>
    <property type="evidence" value="ECO:0007669"/>
    <property type="project" value="TreeGrafter"/>
</dbReference>
<dbReference type="Proteomes" id="UP001187682">
    <property type="component" value="Unassembled WGS sequence"/>
</dbReference>
<feature type="compositionally biased region" description="Basic and acidic residues" evidence="13">
    <location>
        <begin position="976"/>
        <end position="986"/>
    </location>
</feature>
<evidence type="ECO:0000256" key="6">
    <source>
        <dbReference type="ARBA" id="ARBA00022763"/>
    </source>
</evidence>
<evidence type="ECO:0000256" key="12">
    <source>
        <dbReference type="SAM" id="Coils"/>
    </source>
</evidence>
<feature type="domain" description="RecF/RecN/SMC N-terminal" evidence="14">
    <location>
        <begin position="129"/>
        <end position="1139"/>
    </location>
</feature>
<keyword evidence="7" id="KW-0067">ATP-binding</keyword>
<accession>A0AAE8MXB1</accession>
<keyword evidence="5" id="KW-0547">Nucleotide-binding</keyword>
<keyword evidence="6" id="KW-0227">DNA damage</keyword>
<dbReference type="AlphaFoldDB" id="A0AAE8MXB1"/>
<dbReference type="InterPro" id="IPR003395">
    <property type="entry name" value="RecF/RecN/SMC_N"/>
</dbReference>
<reference evidence="15" key="1">
    <citation type="submission" date="2018-03" db="EMBL/GenBank/DDBJ databases">
        <authorList>
            <person name="Guldener U."/>
        </authorList>
    </citation>
    <scope>NUCLEOTIDE SEQUENCE</scope>
</reference>
<protein>
    <submittedName>
        <fullName evidence="15">Related to DNA repair protein rad18</fullName>
    </submittedName>
</protein>
<dbReference type="InterPro" id="IPR027417">
    <property type="entry name" value="P-loop_NTPase"/>
</dbReference>
<dbReference type="GO" id="GO:0000724">
    <property type="term" value="P:double-strand break repair via homologous recombination"/>
    <property type="evidence" value="ECO:0007669"/>
    <property type="project" value="TreeGrafter"/>
</dbReference>
<dbReference type="Gene3D" id="3.40.50.300">
    <property type="entry name" value="P-loop containing nucleotide triphosphate hydrolases"/>
    <property type="match status" value="2"/>
</dbReference>
<dbReference type="EMBL" id="ONZQ02000005">
    <property type="protein sequence ID" value="SPO01325.1"/>
    <property type="molecule type" value="Genomic_DNA"/>
</dbReference>
<dbReference type="GO" id="GO:0003684">
    <property type="term" value="F:damaged DNA binding"/>
    <property type="evidence" value="ECO:0007669"/>
    <property type="project" value="TreeGrafter"/>
</dbReference>
<comment type="similarity">
    <text evidence="3">Belongs to the SMC family. SMC6 subfamily.</text>
</comment>
<keyword evidence="4" id="KW-0158">Chromosome</keyword>
<dbReference type="GO" id="GO:0030915">
    <property type="term" value="C:Smc5-Smc6 complex"/>
    <property type="evidence" value="ECO:0007669"/>
    <property type="project" value="TreeGrafter"/>
</dbReference>
<evidence type="ECO:0000313" key="16">
    <source>
        <dbReference type="Proteomes" id="UP001187682"/>
    </source>
</evidence>
<keyword evidence="10" id="KW-0234">DNA repair</keyword>
<dbReference type="GO" id="GO:0005634">
    <property type="term" value="C:nucleus"/>
    <property type="evidence" value="ECO:0007669"/>
    <property type="project" value="UniProtKB-SubCell"/>
</dbReference>
<evidence type="ECO:0000256" key="7">
    <source>
        <dbReference type="ARBA" id="ARBA00022840"/>
    </source>
</evidence>
<evidence type="ECO:0000313" key="15">
    <source>
        <dbReference type="EMBL" id="SPO01325.1"/>
    </source>
</evidence>
<feature type="coiled-coil region" evidence="12">
    <location>
        <begin position="749"/>
        <end position="893"/>
    </location>
</feature>
<dbReference type="SUPFAM" id="SSF52540">
    <property type="entry name" value="P-loop containing nucleoside triphosphate hydrolases"/>
    <property type="match status" value="1"/>
</dbReference>
<dbReference type="GO" id="GO:0003697">
    <property type="term" value="F:single-stranded DNA binding"/>
    <property type="evidence" value="ECO:0007669"/>
    <property type="project" value="TreeGrafter"/>
</dbReference>
<evidence type="ECO:0000256" key="11">
    <source>
        <dbReference type="ARBA" id="ARBA00023242"/>
    </source>
</evidence>
<feature type="coiled-coil region" evidence="12">
    <location>
        <begin position="369"/>
        <end position="551"/>
    </location>
</feature>
<evidence type="ECO:0000256" key="1">
    <source>
        <dbReference type="ARBA" id="ARBA00004123"/>
    </source>
</evidence>
<comment type="caution">
    <text evidence="15">The sequence shown here is derived from an EMBL/GenBank/DDBJ whole genome shotgun (WGS) entry which is preliminary data.</text>
</comment>
<name>A0AAE8MXB1_9PEZI</name>
<evidence type="ECO:0000256" key="13">
    <source>
        <dbReference type="SAM" id="MobiDB-lite"/>
    </source>
</evidence>
<evidence type="ECO:0000256" key="3">
    <source>
        <dbReference type="ARBA" id="ARBA00006793"/>
    </source>
</evidence>
<evidence type="ECO:0000256" key="8">
    <source>
        <dbReference type="ARBA" id="ARBA00023054"/>
    </source>
</evidence>
<keyword evidence="11" id="KW-0539">Nucleus</keyword>
<comment type="subcellular location">
    <subcellularLocation>
        <location evidence="2">Chromosome</location>
    </subcellularLocation>
    <subcellularLocation>
        <location evidence="1">Nucleus</location>
    </subcellularLocation>
</comment>
<dbReference type="Pfam" id="PF02463">
    <property type="entry name" value="SMC_N"/>
    <property type="match status" value="1"/>
</dbReference>
<sequence length="1174" mass="133164">MPREKRPRHTAEEDGEEFLVGTQANSGSRVESNRKRVRISDAAPSNRRNSTRHSTPESDSSDSGDDTRAPTPDGADSPPRTQYEIFRDRDYSHLEHEAEDDMRATQKVLGGNRAEVQGENRAANNGIIETVTCVNFMCHTRLHVELGPLLNFIVGENGSGKSAVLTAITLCLGAKASSTNRGGSLKSFIKEGQDQSTIQVKLKNQGEGAYQPEVFGESIIVERHFTKNGTSGFKLKSSLNRVISTKRRDIDELVEYFCLQMDNPLNVLSQDNARQFLNASTPSLKYNFFVKGVQLEALDNDYKLIMQTVDDHGVKLLAAAEYVKRLEREYQDAHRDMETLKKNEALREKRRLYRNQLIWAQVVEKERLLEKENNAIAIADQRIARAEQKVQEQTQILELADEALKQAEESVASMKTEEEALVEKEAAAKEAFAVAKAELTTLHHEERTARDRLKLAQEDVKAFEAKIAEEERRLTEATGDGRARKEAEFDAAKEEVGRIEHGIKQSQAKVADIKARLEEAKGVQAGLKESVNAKRVEVRTVEKRIHELQQDRGSGLAGFDPNIPRLLKMIDDDRGFEHKPIGPIGRHVQLLKPEWSTVIERVLGGTPSAFITRSQRDNVRLRGLMKRAGVQKTPILISNGRSLNLEGKEPDPHFDTILRVLQFENNLIRDQLVINHKIEQTLLIRSRKEAEKVIFVDRPRNVAFGLCHHDRIKGEGISLQVNNRGDQSLDPVKPRREAPRLQSDNEAQILHQQEILTHLREELRDMQNRLREVDQRIDGHVGELKRESAAITRLEKERRVAIANADNLETEMDRFEGGDVEIELENLRDALKTAQAKVDHEGQQYGDMVVKKPDINAKCEELSRAMKAESATLAQFRRRVDQAKNKVNNKTDARSLALSAKNEAFEQSDQAKIARQMAMDKRDKVATDAAALEEQAQEAVGDRVHISDNEDYKSIEAKYKALMMQLEKLERRLGASEQEITERAEKAQSSYDGAKRKYESQSEVQRLMQDSLNGRLNKWRDFQRYLSARTRVNFNYLLSERGFRGKMLIDHRSRRLVLQVEPDETRKGGGGRETKTLSGGEKSFASICMLLAIWEAMGSSIRCLDEFDVFMDNINRAISTNMLITAARRSVSRQYILITPNAIEGRAKLDKDVKIIRLSDPRQRTIPGMQQQQQ</sequence>
<feature type="region of interest" description="Disordered" evidence="13">
    <location>
        <begin position="1"/>
        <end position="83"/>
    </location>
</feature>
<proteinExistence type="inferred from homology"/>
<evidence type="ECO:0000256" key="9">
    <source>
        <dbReference type="ARBA" id="ARBA00023172"/>
    </source>
</evidence>
<evidence type="ECO:0000256" key="4">
    <source>
        <dbReference type="ARBA" id="ARBA00022454"/>
    </source>
</evidence>
<evidence type="ECO:0000256" key="5">
    <source>
        <dbReference type="ARBA" id="ARBA00022741"/>
    </source>
</evidence>
<dbReference type="PANTHER" id="PTHR19306:SF6">
    <property type="entry name" value="STRUCTURAL MAINTENANCE OF CHROMOSOMES PROTEIN 6"/>
    <property type="match status" value="1"/>
</dbReference>
<keyword evidence="8 12" id="KW-0175">Coiled coil</keyword>
<feature type="compositionally biased region" description="Basic and acidic residues" evidence="13">
    <location>
        <begin position="1"/>
        <end position="12"/>
    </location>
</feature>
<dbReference type="GO" id="GO:0005524">
    <property type="term" value="F:ATP binding"/>
    <property type="evidence" value="ECO:0007669"/>
    <property type="project" value="UniProtKB-KW"/>
</dbReference>
<organism evidence="15 16">
    <name type="scientific">Cephalotrichum gorgonifer</name>
    <dbReference type="NCBI Taxonomy" id="2041049"/>
    <lineage>
        <taxon>Eukaryota</taxon>
        <taxon>Fungi</taxon>
        <taxon>Dikarya</taxon>
        <taxon>Ascomycota</taxon>
        <taxon>Pezizomycotina</taxon>
        <taxon>Sordariomycetes</taxon>
        <taxon>Hypocreomycetidae</taxon>
        <taxon>Microascales</taxon>
        <taxon>Microascaceae</taxon>
        <taxon>Cephalotrichum</taxon>
    </lineage>
</organism>